<evidence type="ECO:0000313" key="4">
    <source>
        <dbReference type="Proteomes" id="UP001596109"/>
    </source>
</evidence>
<name>A0ABW0TK10_9BACL</name>
<evidence type="ECO:0000259" key="1">
    <source>
        <dbReference type="PROSITE" id="PS50980"/>
    </source>
</evidence>
<accession>A0ABW0TK10</accession>
<dbReference type="EC" id="6.-.-.-" evidence="3"/>
<reference evidence="4" key="1">
    <citation type="journal article" date="2019" name="Int. J. Syst. Evol. Microbiol.">
        <title>The Global Catalogue of Microorganisms (GCM) 10K type strain sequencing project: providing services to taxonomists for standard genome sequencing and annotation.</title>
        <authorList>
            <consortium name="The Broad Institute Genomics Platform"/>
            <consortium name="The Broad Institute Genome Sequencing Center for Infectious Disease"/>
            <person name="Wu L."/>
            <person name="Ma J."/>
        </authorList>
    </citation>
    <scope>NUCLEOTIDE SEQUENCE [LARGE SCALE GENOMIC DNA]</scope>
    <source>
        <strain evidence="4">CGMCC 4.1434</strain>
    </source>
</reference>
<dbReference type="InterPro" id="IPR029045">
    <property type="entry name" value="ClpP/crotonase-like_dom_sf"/>
</dbReference>
<gene>
    <name evidence="3" type="ORF">ACFPRA_13050</name>
</gene>
<dbReference type="PROSITE" id="PS50989">
    <property type="entry name" value="COA_CT_CTER"/>
    <property type="match status" value="1"/>
</dbReference>
<feature type="domain" description="CoA carboxyltransferase C-terminal" evidence="2">
    <location>
        <begin position="266"/>
        <end position="500"/>
    </location>
</feature>
<dbReference type="Proteomes" id="UP001596109">
    <property type="component" value="Unassembled WGS sequence"/>
</dbReference>
<dbReference type="InterPro" id="IPR051047">
    <property type="entry name" value="AccD/PCCB"/>
</dbReference>
<evidence type="ECO:0000259" key="2">
    <source>
        <dbReference type="PROSITE" id="PS50989"/>
    </source>
</evidence>
<dbReference type="SUPFAM" id="SSF52096">
    <property type="entry name" value="ClpP/crotonase"/>
    <property type="match status" value="2"/>
</dbReference>
<sequence>MIEQAVGTVHTAVDDLQQRKQQARLNGGEAKLNQQRDTGHYTARERIDYLVDEGTFMELGLLNHSDVVGTEKKSFGDGLIAGIGKVNGRLAVIQAGDKSVFAGTEGTVHLRKSKALMAYALKRGLPMFNLNEGGGLRMPDGMGSDGISTKLFPEELLTLGREVPFMTSILGDSFGGPTWMAASSDFVTQLKGTCMAVAGPRMLEMATGQKVSKEELGGWQVHGRHTGQVDTFGETVEQCIDQLKAFFRYMPSNASEEPPAKETDDDPSRPVDAVLTILPTKPNQIYDMKAIVKELVDDGEYFEYKSTYGQALLTILTHLNGKVVGVIANQPNKYAGAAGPEECEKATDFICLCDSFHIPLIFLHDTPGFRISTQAEKEKMPTKIMVWNQALAQSTVPKISVIIRKSIGAAYGNMCGPTMGADFVVAWPTAEINFTGPEVGVNVVYGRQLEHAENPKLERKKLVEKWAFDSSPYKAAAGHYIDDVIDPRDTRKFLCQALEYACHKNGSKSERRLANWPTGF</sequence>
<proteinExistence type="predicted"/>
<comment type="caution">
    <text evidence="3">The sequence shown here is derived from an EMBL/GenBank/DDBJ whole genome shotgun (WGS) entry which is preliminary data.</text>
</comment>
<dbReference type="PROSITE" id="PS50980">
    <property type="entry name" value="COA_CT_NTER"/>
    <property type="match status" value="1"/>
</dbReference>
<dbReference type="Gene3D" id="3.90.226.10">
    <property type="entry name" value="2-enoyl-CoA Hydratase, Chain A, domain 1"/>
    <property type="match status" value="2"/>
</dbReference>
<keyword evidence="4" id="KW-1185">Reference proteome</keyword>
<evidence type="ECO:0000313" key="3">
    <source>
        <dbReference type="EMBL" id="MFC5589826.1"/>
    </source>
</evidence>
<dbReference type="Pfam" id="PF01039">
    <property type="entry name" value="Carboxyl_trans"/>
    <property type="match status" value="1"/>
</dbReference>
<dbReference type="InterPro" id="IPR011763">
    <property type="entry name" value="COA_CT_C"/>
</dbReference>
<dbReference type="EMBL" id="JBHSNO010000006">
    <property type="protein sequence ID" value="MFC5589826.1"/>
    <property type="molecule type" value="Genomic_DNA"/>
</dbReference>
<dbReference type="InterPro" id="IPR034733">
    <property type="entry name" value="AcCoA_carboxyl_beta"/>
</dbReference>
<protein>
    <submittedName>
        <fullName evidence="3">Acyl-CoA carboxylase subunit beta</fullName>
        <ecNumber evidence="3">6.-.-.-</ecNumber>
    </submittedName>
</protein>
<feature type="domain" description="CoA carboxyltransferase N-terminal" evidence="1">
    <location>
        <begin position="9"/>
        <end position="262"/>
    </location>
</feature>
<dbReference type="PANTHER" id="PTHR43842:SF2">
    <property type="entry name" value="PROPIONYL-COA CARBOXYLASE BETA CHAIN, MITOCHONDRIAL"/>
    <property type="match status" value="1"/>
</dbReference>
<keyword evidence="3" id="KW-0436">Ligase</keyword>
<dbReference type="PANTHER" id="PTHR43842">
    <property type="entry name" value="PROPIONYL-COA CARBOXYLASE BETA CHAIN"/>
    <property type="match status" value="1"/>
</dbReference>
<dbReference type="RefSeq" id="WP_381435307.1">
    <property type="nucleotide sequence ID" value="NZ_JBHSNO010000006.1"/>
</dbReference>
<dbReference type="InterPro" id="IPR011762">
    <property type="entry name" value="COA_CT_N"/>
</dbReference>
<organism evidence="3 4">
    <name type="scientific">Sporosarcina soli</name>
    <dbReference type="NCBI Taxonomy" id="334736"/>
    <lineage>
        <taxon>Bacteria</taxon>
        <taxon>Bacillati</taxon>
        <taxon>Bacillota</taxon>
        <taxon>Bacilli</taxon>
        <taxon>Bacillales</taxon>
        <taxon>Caryophanaceae</taxon>
        <taxon>Sporosarcina</taxon>
    </lineage>
</organism>
<dbReference type="GO" id="GO:0016874">
    <property type="term" value="F:ligase activity"/>
    <property type="evidence" value="ECO:0007669"/>
    <property type="project" value="UniProtKB-KW"/>
</dbReference>